<keyword evidence="7" id="KW-0051">Antiviral defense</keyword>
<dbReference type="GO" id="GO:0003735">
    <property type="term" value="F:structural constituent of ribosome"/>
    <property type="evidence" value="ECO:0007669"/>
    <property type="project" value="InterPro"/>
</dbReference>
<evidence type="ECO:0000256" key="6">
    <source>
        <dbReference type="ARBA" id="ARBA00022884"/>
    </source>
</evidence>
<dbReference type="EMBL" id="ABCJ01000009">
    <property type="protein sequence ID" value="EDM23132.1"/>
    <property type="molecule type" value="Genomic_DNA"/>
</dbReference>
<feature type="domain" description="CRISPR type III-associated protein" evidence="9">
    <location>
        <begin position="13"/>
        <end position="206"/>
    </location>
</feature>
<dbReference type="GO" id="GO:0051607">
    <property type="term" value="P:defense response to virus"/>
    <property type="evidence" value="ECO:0007669"/>
    <property type="project" value="UniProtKB-KW"/>
</dbReference>
<accession>A0AAI9F0X8</accession>
<evidence type="ECO:0000256" key="3">
    <source>
        <dbReference type="ARBA" id="ARBA00022722"/>
    </source>
</evidence>
<dbReference type="AlphaFoldDB" id="A0AAI9F0X8"/>
<reference evidence="10 11" key="1">
    <citation type="journal article" date="2011" name="Stand. Genomic Sci.">
        <title>Draft genome sequence of Caminibacter mediatlanticus strain TB-2, an epsilonproteobacterium isolated from a deep-sea hydrothermal vent.</title>
        <authorList>
            <person name="Giovannelli D."/>
            <person name="Ferriera S."/>
            <person name="Johnson J."/>
            <person name="Kravitz S."/>
            <person name="Perez-Rodriguez I."/>
            <person name="Ricci J."/>
            <person name="O'Brien C."/>
            <person name="Voordeckers J.W."/>
            <person name="Bini E."/>
            <person name="Vetriani C."/>
        </authorList>
    </citation>
    <scope>NUCLEOTIDE SEQUENCE [LARGE SCALE GENOMIC DNA]</scope>
    <source>
        <strain evidence="10 11">TB-2</strain>
    </source>
</reference>
<dbReference type="GO" id="GO:0005840">
    <property type="term" value="C:ribosome"/>
    <property type="evidence" value="ECO:0007669"/>
    <property type="project" value="InterPro"/>
</dbReference>
<dbReference type="InterPro" id="IPR052216">
    <property type="entry name" value="CRISPR_Csm3_endoribonuclease"/>
</dbReference>
<comment type="similarity">
    <text evidence="1">Belongs to the CRISPR-associated Csm3 family.</text>
</comment>
<evidence type="ECO:0000313" key="10">
    <source>
        <dbReference type="EMBL" id="EDM23132.1"/>
    </source>
</evidence>
<evidence type="ECO:0000256" key="2">
    <source>
        <dbReference type="ARBA" id="ARBA00022150"/>
    </source>
</evidence>
<sequence>MKLKNIKEIKAKIIIKTGLHIGGSSDTIKIGGIDNPVIKNPLTNEPYIPGSSLKGKIRSLIEWSSGKVNDGKPLDYTKQEEEIVKKIVKLFGNGATIKDEKIAKEIGPTRVSFSDCSLLNKDKLLEKNALTEDKVEVTIDRVKGTVGGGGPRHMERVPAGAEFDFSVSLLEFEGDEDLEAILAFGMKLLEMTNLGGNGSRGYGKIEFVDIKGLDSKFLDNGKLKSYEELKKLAGF</sequence>
<dbReference type="GO" id="GO:0003723">
    <property type="term" value="F:RNA binding"/>
    <property type="evidence" value="ECO:0007669"/>
    <property type="project" value="UniProtKB-KW"/>
</dbReference>
<dbReference type="GO" id="GO:0016787">
    <property type="term" value="F:hydrolase activity"/>
    <property type="evidence" value="ECO:0007669"/>
    <property type="project" value="UniProtKB-KW"/>
</dbReference>
<proteinExistence type="inferred from homology"/>
<protein>
    <recommendedName>
        <fullName evidence="2">CRISPR system Cms endoribonuclease Csm3</fullName>
    </recommendedName>
    <alternativeName>
        <fullName evidence="8">CRISPR type III A-associated RAMP protein Csm3</fullName>
    </alternativeName>
</protein>
<evidence type="ECO:0000259" key="9">
    <source>
        <dbReference type="Pfam" id="PF03787"/>
    </source>
</evidence>
<evidence type="ECO:0000256" key="5">
    <source>
        <dbReference type="ARBA" id="ARBA00022801"/>
    </source>
</evidence>
<name>A0AAI9F0X8_9BACT</name>
<evidence type="ECO:0000256" key="1">
    <source>
        <dbReference type="ARBA" id="ARBA00006342"/>
    </source>
</evidence>
<keyword evidence="4" id="KW-0255">Endonuclease</keyword>
<dbReference type="InterPro" id="IPR013412">
    <property type="entry name" value="CRISPR-assoc_RAMP_Csm3"/>
</dbReference>
<evidence type="ECO:0000256" key="4">
    <source>
        <dbReference type="ARBA" id="ARBA00022759"/>
    </source>
</evidence>
<gene>
    <name evidence="10" type="ORF">CMTB2_05852</name>
</gene>
<organism evidence="10 11">
    <name type="scientific">Caminibacter mediatlanticus TB-2</name>
    <dbReference type="NCBI Taxonomy" id="391592"/>
    <lineage>
        <taxon>Bacteria</taxon>
        <taxon>Pseudomonadati</taxon>
        <taxon>Campylobacterota</taxon>
        <taxon>Epsilonproteobacteria</taxon>
        <taxon>Nautiliales</taxon>
        <taxon>Nautiliaceae</taxon>
        <taxon>Caminibacter</taxon>
    </lineage>
</organism>
<dbReference type="InterPro" id="IPR018130">
    <property type="entry name" value="Ribosomal_uS2_CS"/>
</dbReference>
<dbReference type="InterPro" id="IPR005537">
    <property type="entry name" value="RAMP_III_fam"/>
</dbReference>
<dbReference type="GO" id="GO:0006412">
    <property type="term" value="P:translation"/>
    <property type="evidence" value="ECO:0007669"/>
    <property type="project" value="InterPro"/>
</dbReference>
<evidence type="ECO:0000256" key="7">
    <source>
        <dbReference type="ARBA" id="ARBA00023118"/>
    </source>
</evidence>
<dbReference type="Proteomes" id="UP000003288">
    <property type="component" value="Unassembled WGS sequence"/>
</dbReference>
<dbReference type="PANTHER" id="PTHR35579">
    <property type="entry name" value="CRISPR SYSTEM CMS ENDORIBONUCLEASE CSM3"/>
    <property type="match status" value="1"/>
</dbReference>
<dbReference type="Pfam" id="PF03787">
    <property type="entry name" value="RAMPs"/>
    <property type="match status" value="1"/>
</dbReference>
<evidence type="ECO:0000313" key="11">
    <source>
        <dbReference type="Proteomes" id="UP000003288"/>
    </source>
</evidence>
<dbReference type="PANTHER" id="PTHR35579:SF3">
    <property type="entry name" value="CRISPR SYSTEM CMS ENDORIBONUCLEASE CSM3"/>
    <property type="match status" value="1"/>
</dbReference>
<dbReference type="PROSITE" id="PS00962">
    <property type="entry name" value="RIBOSOMAL_S2_1"/>
    <property type="match status" value="1"/>
</dbReference>
<comment type="caution">
    <text evidence="10">The sequence shown here is derived from an EMBL/GenBank/DDBJ whole genome shotgun (WGS) entry which is preliminary data.</text>
</comment>
<keyword evidence="5" id="KW-0378">Hydrolase</keyword>
<dbReference type="NCBIfam" id="TIGR02582">
    <property type="entry name" value="cas7_TM1809"/>
    <property type="match status" value="1"/>
</dbReference>
<evidence type="ECO:0000256" key="8">
    <source>
        <dbReference type="ARBA" id="ARBA00033183"/>
    </source>
</evidence>
<keyword evidence="6" id="KW-0694">RNA-binding</keyword>
<keyword evidence="3" id="KW-0540">Nuclease</keyword>
<dbReference type="RefSeq" id="WP_007475285.1">
    <property type="nucleotide sequence ID" value="NZ_ABCJ01000009.1"/>
</dbReference>
<dbReference type="GO" id="GO:0004519">
    <property type="term" value="F:endonuclease activity"/>
    <property type="evidence" value="ECO:0007669"/>
    <property type="project" value="UniProtKB-KW"/>
</dbReference>